<feature type="compositionally biased region" description="Basic and acidic residues" evidence="3">
    <location>
        <begin position="62"/>
        <end position="76"/>
    </location>
</feature>
<dbReference type="GO" id="GO:0005516">
    <property type="term" value="F:calmodulin binding"/>
    <property type="evidence" value="ECO:0007669"/>
    <property type="project" value="UniProtKB-KW"/>
</dbReference>
<keyword evidence="4" id="KW-0732">Signal</keyword>
<comment type="similarity">
    <text evidence="2">Belongs to the IQD family.</text>
</comment>
<evidence type="ECO:0000313" key="6">
    <source>
        <dbReference type="Proteomes" id="UP000594638"/>
    </source>
</evidence>
<dbReference type="EMBL" id="CACTIH010000221">
    <property type="protein sequence ID" value="CAA2957399.1"/>
    <property type="molecule type" value="Genomic_DNA"/>
</dbReference>
<dbReference type="Proteomes" id="UP000594638">
    <property type="component" value="Unassembled WGS sequence"/>
</dbReference>
<keyword evidence="1" id="KW-0112">Calmodulin-binding</keyword>
<feature type="chain" id="PRO_5035804160" evidence="4">
    <location>
        <begin position="16"/>
        <end position="345"/>
    </location>
</feature>
<keyword evidence="6" id="KW-1185">Reference proteome</keyword>
<gene>
    <name evidence="5" type="ORF">OLEA9_A075061</name>
</gene>
<dbReference type="Gramene" id="OE9A075061T2">
    <property type="protein sequence ID" value="OE9A075061C2"/>
    <property type="gene ID" value="OE9A075061"/>
</dbReference>
<evidence type="ECO:0000256" key="4">
    <source>
        <dbReference type="SAM" id="SignalP"/>
    </source>
</evidence>
<proteinExistence type="inferred from homology"/>
<feature type="region of interest" description="Disordered" evidence="3">
    <location>
        <begin position="55"/>
        <end position="82"/>
    </location>
</feature>
<accession>A0A8S0PUI5</accession>
<evidence type="ECO:0000256" key="2">
    <source>
        <dbReference type="ARBA" id="ARBA00024341"/>
    </source>
</evidence>
<dbReference type="AlphaFoldDB" id="A0A8S0PUI5"/>
<sequence>MLFLVFFTFWTDPSCQKIVASLDNLDTQFLASKMGSGVWFKNIISKKKVKSTRSEKFKKRYSAPEKSKGYKEENSSRKGVPTLANGASAISRGLICFASEDIAAARIQTAFRAYRARKSCCRLEGTLRLQNLMKCNTVKKQAKTTLNHLHSWGRIHSEIRARRDHMVMEGRLKQQKLENRYKLEARLHDLEVEWSGGPETMDEALSRIHQREAAALRRERAMAYAFSHQWRANSNPNLGVGNHNLSNAYWGWSWTDRWIAARPWESRVPVQLSPKKAQGRETCKSSRTINFPITKARVSIKTISPSEKAARKAQKLSCEAAEKIATRKVISKAEEAKTKEGAILS</sequence>
<evidence type="ECO:0000256" key="3">
    <source>
        <dbReference type="SAM" id="MobiDB-lite"/>
    </source>
</evidence>
<organism evidence="5 6">
    <name type="scientific">Olea europaea subsp. europaea</name>
    <dbReference type="NCBI Taxonomy" id="158383"/>
    <lineage>
        <taxon>Eukaryota</taxon>
        <taxon>Viridiplantae</taxon>
        <taxon>Streptophyta</taxon>
        <taxon>Embryophyta</taxon>
        <taxon>Tracheophyta</taxon>
        <taxon>Spermatophyta</taxon>
        <taxon>Magnoliopsida</taxon>
        <taxon>eudicotyledons</taxon>
        <taxon>Gunneridae</taxon>
        <taxon>Pentapetalae</taxon>
        <taxon>asterids</taxon>
        <taxon>lamiids</taxon>
        <taxon>Lamiales</taxon>
        <taxon>Oleaceae</taxon>
        <taxon>Oleeae</taxon>
        <taxon>Olea</taxon>
    </lineage>
</organism>
<reference evidence="5 6" key="1">
    <citation type="submission" date="2019-12" db="EMBL/GenBank/DDBJ databases">
        <authorList>
            <person name="Alioto T."/>
            <person name="Alioto T."/>
            <person name="Gomez Garrido J."/>
        </authorList>
    </citation>
    <scope>NUCLEOTIDE SEQUENCE [LARGE SCALE GENOMIC DNA]</scope>
</reference>
<evidence type="ECO:0000313" key="5">
    <source>
        <dbReference type="EMBL" id="CAA2957399.1"/>
    </source>
</evidence>
<protein>
    <submittedName>
        <fullName evidence="5">IQ-DOMAIN 1</fullName>
    </submittedName>
</protein>
<dbReference type="PANTHER" id="PTHR32295">
    <property type="entry name" value="IQ-DOMAIN 5-RELATED"/>
    <property type="match status" value="1"/>
</dbReference>
<dbReference type="PANTHER" id="PTHR32295:SF93">
    <property type="entry name" value="PROTEIN IQ-DOMAIN 9"/>
    <property type="match status" value="1"/>
</dbReference>
<comment type="caution">
    <text evidence="5">The sequence shown here is derived from an EMBL/GenBank/DDBJ whole genome shotgun (WGS) entry which is preliminary data.</text>
</comment>
<dbReference type="OrthoDB" id="1923765at2759"/>
<evidence type="ECO:0000256" key="1">
    <source>
        <dbReference type="ARBA" id="ARBA00022860"/>
    </source>
</evidence>
<dbReference type="PROSITE" id="PS50096">
    <property type="entry name" value="IQ"/>
    <property type="match status" value="1"/>
</dbReference>
<feature type="signal peptide" evidence="4">
    <location>
        <begin position="1"/>
        <end position="15"/>
    </location>
</feature>
<name>A0A8S0PUI5_OLEEU</name>